<reference evidence="1 2" key="1">
    <citation type="submission" date="2016-10" db="EMBL/GenBank/DDBJ databases">
        <authorList>
            <person name="de Groot N.N."/>
        </authorList>
    </citation>
    <scope>NUCLEOTIDE SEQUENCE [LARGE SCALE GENOMIC DNA]</scope>
    <source>
        <strain evidence="1 2">DSM 19981</strain>
    </source>
</reference>
<dbReference type="EMBL" id="FOSQ01000013">
    <property type="protein sequence ID" value="SFK98857.1"/>
    <property type="molecule type" value="Genomic_DNA"/>
</dbReference>
<keyword evidence="2" id="KW-1185">Reference proteome</keyword>
<gene>
    <name evidence="1" type="ORF">SAMN02745775_11372</name>
</gene>
<proteinExistence type="predicted"/>
<accession>A0A1I4E2Q6</accession>
<dbReference type="AlphaFoldDB" id="A0A1I4E2Q6"/>
<dbReference type="STRING" id="1123062.SAMN02745775_11372"/>
<dbReference type="RefSeq" id="WP_092962500.1">
    <property type="nucleotide sequence ID" value="NZ_FOSQ01000013.1"/>
</dbReference>
<evidence type="ECO:0000313" key="2">
    <source>
        <dbReference type="Proteomes" id="UP000199473"/>
    </source>
</evidence>
<sequence>MTAPPPPDPREEIAALRAEIAELRARILALENLLGAAAAAAPEEAPPDMVASIEAQEPWGLRPPSGTAEP</sequence>
<name>A0A1I4E2Q6_9PROT</name>
<organism evidence="1 2">
    <name type="scientific">Falsiroseomonas stagni DSM 19981</name>
    <dbReference type="NCBI Taxonomy" id="1123062"/>
    <lineage>
        <taxon>Bacteria</taxon>
        <taxon>Pseudomonadati</taxon>
        <taxon>Pseudomonadota</taxon>
        <taxon>Alphaproteobacteria</taxon>
        <taxon>Acetobacterales</taxon>
        <taxon>Roseomonadaceae</taxon>
        <taxon>Falsiroseomonas</taxon>
    </lineage>
</organism>
<protein>
    <submittedName>
        <fullName evidence="1">Uncharacterized protein</fullName>
    </submittedName>
</protein>
<evidence type="ECO:0000313" key="1">
    <source>
        <dbReference type="EMBL" id="SFK98857.1"/>
    </source>
</evidence>
<dbReference type="Proteomes" id="UP000199473">
    <property type="component" value="Unassembled WGS sequence"/>
</dbReference>